<gene>
    <name evidence="1" type="ORF">OG626_04980</name>
</gene>
<dbReference type="EMBL" id="CP109535">
    <property type="protein sequence ID" value="WTY94298.1"/>
    <property type="molecule type" value="Genomic_DNA"/>
</dbReference>
<protein>
    <submittedName>
        <fullName evidence="1">Uncharacterized protein</fullName>
    </submittedName>
</protein>
<dbReference type="AlphaFoldDB" id="A0AAU3GPB7"/>
<reference evidence="1" key="1">
    <citation type="submission" date="2022-10" db="EMBL/GenBank/DDBJ databases">
        <title>The complete genomes of actinobacterial strains from the NBC collection.</title>
        <authorList>
            <person name="Joergensen T.S."/>
            <person name="Alvarez Arevalo M."/>
            <person name="Sterndorff E.B."/>
            <person name="Faurdal D."/>
            <person name="Vuksanovic O."/>
            <person name="Mourched A.-S."/>
            <person name="Charusanti P."/>
            <person name="Shaw S."/>
            <person name="Blin K."/>
            <person name="Weber T."/>
        </authorList>
    </citation>
    <scope>NUCLEOTIDE SEQUENCE</scope>
    <source>
        <strain evidence="1">NBC_01401</strain>
    </source>
</reference>
<name>A0AAU3GPB7_9ACTN</name>
<sequence length="51" mass="5860">MLRRDVLDAIPAHCVPVILDVVRVYARERRDLEEALDHVAKERPGAVRPRS</sequence>
<evidence type="ECO:0000313" key="1">
    <source>
        <dbReference type="EMBL" id="WTY94298.1"/>
    </source>
</evidence>
<organism evidence="1">
    <name type="scientific">Streptomyces sp. NBC_01401</name>
    <dbReference type="NCBI Taxonomy" id="2903854"/>
    <lineage>
        <taxon>Bacteria</taxon>
        <taxon>Bacillati</taxon>
        <taxon>Actinomycetota</taxon>
        <taxon>Actinomycetes</taxon>
        <taxon>Kitasatosporales</taxon>
        <taxon>Streptomycetaceae</taxon>
        <taxon>Streptomyces</taxon>
    </lineage>
</organism>
<proteinExistence type="predicted"/>
<accession>A0AAU3GPB7</accession>